<sequence length="100" mass="11601">MTYALNFNKDEITSIQIDYARINFKPEQLKLIRGITSLICEQIAIPELAMRSTTWFSLNEWQMKHNVSAAEIANFPISDKLKAFKEIFNFGKKRLKGMLS</sequence>
<name>X1VPE3_9ZZZZ</name>
<accession>X1VPE3</accession>
<proteinExistence type="predicted"/>
<protein>
    <submittedName>
        <fullName evidence="1">Uncharacterized protein</fullName>
    </submittedName>
</protein>
<gene>
    <name evidence="1" type="ORF">S12H4_54511</name>
</gene>
<reference evidence="1" key="1">
    <citation type="journal article" date="2014" name="Front. Microbiol.">
        <title>High frequency of phylogenetically diverse reductive dehalogenase-homologous genes in deep subseafloor sedimentary metagenomes.</title>
        <authorList>
            <person name="Kawai M."/>
            <person name="Futagami T."/>
            <person name="Toyoda A."/>
            <person name="Takaki Y."/>
            <person name="Nishi S."/>
            <person name="Hori S."/>
            <person name="Arai W."/>
            <person name="Tsubouchi T."/>
            <person name="Morono Y."/>
            <person name="Uchiyama I."/>
            <person name="Ito T."/>
            <person name="Fujiyama A."/>
            <person name="Inagaki F."/>
            <person name="Takami H."/>
        </authorList>
    </citation>
    <scope>NUCLEOTIDE SEQUENCE</scope>
    <source>
        <strain evidence="1">Expedition CK06-06</strain>
    </source>
</reference>
<organism evidence="1">
    <name type="scientific">marine sediment metagenome</name>
    <dbReference type="NCBI Taxonomy" id="412755"/>
    <lineage>
        <taxon>unclassified sequences</taxon>
        <taxon>metagenomes</taxon>
        <taxon>ecological metagenomes</taxon>
    </lineage>
</organism>
<dbReference type="AlphaFoldDB" id="X1VPE3"/>
<evidence type="ECO:0000313" key="1">
    <source>
        <dbReference type="EMBL" id="GAJ10865.1"/>
    </source>
</evidence>
<dbReference type="EMBL" id="BARW01034857">
    <property type="protein sequence ID" value="GAJ10865.1"/>
    <property type="molecule type" value="Genomic_DNA"/>
</dbReference>
<comment type="caution">
    <text evidence="1">The sequence shown here is derived from an EMBL/GenBank/DDBJ whole genome shotgun (WGS) entry which is preliminary data.</text>
</comment>
<feature type="non-terminal residue" evidence="1">
    <location>
        <position position="100"/>
    </location>
</feature>